<reference evidence="2 3" key="1">
    <citation type="journal article" date="2014" name="PLoS Genet.">
        <title>Analysis of the Phlebiopsis gigantea genome, transcriptome and secretome provides insight into its pioneer colonization strategies of wood.</title>
        <authorList>
            <person name="Hori C."/>
            <person name="Ishida T."/>
            <person name="Igarashi K."/>
            <person name="Samejima M."/>
            <person name="Suzuki H."/>
            <person name="Master E."/>
            <person name="Ferreira P."/>
            <person name="Ruiz-Duenas F.J."/>
            <person name="Held B."/>
            <person name="Canessa P."/>
            <person name="Larrondo L.F."/>
            <person name="Schmoll M."/>
            <person name="Druzhinina I.S."/>
            <person name="Kubicek C.P."/>
            <person name="Gaskell J.A."/>
            <person name="Kersten P."/>
            <person name="St John F."/>
            <person name="Glasner J."/>
            <person name="Sabat G."/>
            <person name="Splinter BonDurant S."/>
            <person name="Syed K."/>
            <person name="Yadav J."/>
            <person name="Mgbeahuruike A.C."/>
            <person name="Kovalchuk A."/>
            <person name="Asiegbu F.O."/>
            <person name="Lackner G."/>
            <person name="Hoffmeister D."/>
            <person name="Rencoret J."/>
            <person name="Gutierrez A."/>
            <person name="Sun H."/>
            <person name="Lindquist E."/>
            <person name="Barry K."/>
            <person name="Riley R."/>
            <person name="Grigoriev I.V."/>
            <person name="Henrissat B."/>
            <person name="Kues U."/>
            <person name="Berka R.M."/>
            <person name="Martinez A.T."/>
            <person name="Covert S.F."/>
            <person name="Blanchette R.A."/>
            <person name="Cullen D."/>
        </authorList>
    </citation>
    <scope>NUCLEOTIDE SEQUENCE [LARGE SCALE GENOMIC DNA]</scope>
    <source>
        <strain evidence="2 3">11061_1 CR5-6</strain>
    </source>
</reference>
<evidence type="ECO:0008006" key="4">
    <source>
        <dbReference type="Google" id="ProtNLM"/>
    </source>
</evidence>
<dbReference type="STRING" id="745531.A0A0C3NHV7"/>
<dbReference type="GO" id="GO:0016491">
    <property type="term" value="F:oxidoreductase activity"/>
    <property type="evidence" value="ECO:0007669"/>
    <property type="project" value="UniProtKB-KW"/>
</dbReference>
<proteinExistence type="predicted"/>
<dbReference type="AlphaFoldDB" id="A0A0C3NHV7"/>
<dbReference type="HOGENOM" id="CLU_019145_1_0_1"/>
<dbReference type="Proteomes" id="UP000053257">
    <property type="component" value="Unassembled WGS sequence"/>
</dbReference>
<accession>A0A0C3NHV7</accession>
<protein>
    <recommendedName>
        <fullName evidence="4">Oxidoreductase AflY</fullName>
    </recommendedName>
</protein>
<organism evidence="2 3">
    <name type="scientific">Phlebiopsis gigantea (strain 11061_1 CR5-6)</name>
    <name type="common">White-rot fungus</name>
    <name type="synonym">Peniophora gigantea</name>
    <dbReference type="NCBI Taxonomy" id="745531"/>
    <lineage>
        <taxon>Eukaryota</taxon>
        <taxon>Fungi</taxon>
        <taxon>Dikarya</taxon>
        <taxon>Basidiomycota</taxon>
        <taxon>Agaricomycotina</taxon>
        <taxon>Agaricomycetes</taxon>
        <taxon>Polyporales</taxon>
        <taxon>Phanerochaetaceae</taxon>
        <taxon>Phlebiopsis</taxon>
    </lineage>
</organism>
<evidence type="ECO:0000313" key="3">
    <source>
        <dbReference type="Proteomes" id="UP000053257"/>
    </source>
</evidence>
<dbReference type="OrthoDB" id="10004862at2759"/>
<evidence type="ECO:0000313" key="2">
    <source>
        <dbReference type="EMBL" id="KIP04429.1"/>
    </source>
</evidence>
<dbReference type="EMBL" id="KN840575">
    <property type="protein sequence ID" value="KIP04429.1"/>
    <property type="molecule type" value="Genomic_DNA"/>
</dbReference>
<dbReference type="PANTHER" id="PTHR35870:SF1">
    <property type="entry name" value="PROTEIN, PUTATIVE (AFU_ORTHOLOGUE AFUA_5G03330)-RELATED"/>
    <property type="match status" value="1"/>
</dbReference>
<keyword evidence="1" id="KW-0560">Oxidoreductase</keyword>
<dbReference type="Pfam" id="PF14027">
    <property type="entry name" value="Questin_oxidase"/>
    <property type="match status" value="1"/>
</dbReference>
<evidence type="ECO:0000256" key="1">
    <source>
        <dbReference type="ARBA" id="ARBA00023002"/>
    </source>
</evidence>
<sequence>MDATAEQLKALFPTPDTDVVSAVIRTPTRYPGWSSESVRALLECMRDNHHRFHIFFNERGFHNHSTHHLLAIFAMGADATLLKAAYQTHVVYQRPAFESPEAGETKEQQTSTGIINETNWKEHLGDEKYYQAYAAFFTSLLLEKNKTVQSVIEEYVFSKDANIIPSKNGNKPHMLARYHGGFLHPLIHAGYGTEFNLPGMVVEGLAQAVVHDVWALPFYPDELWTSSLSTKLGSLVISPKAAEDVHALTVLARIVKDPELAPERVGMPYSTVQLGPQPAQALFKVVDVAAGKIGEYADAWIKTLVPDRAVLRRKFEELAWMVTLMYGIGGWAGREKGSDEKGEFNADFFNMHLVTSSLMVVSQLNTLSLSSAALLLRVHFVNCLAVYVSRGRPPLPIAAFYGGTTAMPAPPTAPPVSAKDTLPPAGTPNAWLAIVQTTLVHPDEHLCKAQRALLHYAEVYGGAEPGAFAALTELEGAELLDGTLFVRAAGLTAGRLRFHKPGNAKMIFDREDQEVPD</sequence>
<gene>
    <name evidence="2" type="ORF">PHLGIDRAFT_31367</name>
</gene>
<dbReference type="PANTHER" id="PTHR35870">
    <property type="entry name" value="PROTEIN, PUTATIVE (AFU_ORTHOLOGUE AFUA_5G03330)-RELATED"/>
    <property type="match status" value="1"/>
</dbReference>
<dbReference type="InterPro" id="IPR025337">
    <property type="entry name" value="Questin_oxidase-like"/>
</dbReference>
<name>A0A0C3NHV7_PHLG1</name>
<keyword evidence="3" id="KW-1185">Reference proteome</keyword>